<protein>
    <submittedName>
        <fullName evidence="2">RmlC-like cupin domain-containing protein</fullName>
    </submittedName>
</protein>
<dbReference type="AlphaFoldDB" id="A0A9P9F5T4"/>
<dbReference type="Gene3D" id="2.60.120.10">
    <property type="entry name" value="Jelly Rolls"/>
    <property type="match status" value="1"/>
</dbReference>
<dbReference type="PANTHER" id="PTHR36440:SF1">
    <property type="entry name" value="PUTATIVE (AFU_ORTHOLOGUE AFUA_8G07350)-RELATED"/>
    <property type="match status" value="1"/>
</dbReference>
<reference evidence="2" key="1">
    <citation type="journal article" date="2021" name="Nat. Commun.">
        <title>Genetic determinants of endophytism in the Arabidopsis root mycobiome.</title>
        <authorList>
            <person name="Mesny F."/>
            <person name="Miyauchi S."/>
            <person name="Thiergart T."/>
            <person name="Pickel B."/>
            <person name="Atanasova L."/>
            <person name="Karlsson M."/>
            <person name="Huettel B."/>
            <person name="Barry K.W."/>
            <person name="Haridas S."/>
            <person name="Chen C."/>
            <person name="Bauer D."/>
            <person name="Andreopoulos W."/>
            <person name="Pangilinan J."/>
            <person name="LaButti K."/>
            <person name="Riley R."/>
            <person name="Lipzen A."/>
            <person name="Clum A."/>
            <person name="Drula E."/>
            <person name="Henrissat B."/>
            <person name="Kohler A."/>
            <person name="Grigoriev I.V."/>
            <person name="Martin F.M."/>
            <person name="Hacquard S."/>
        </authorList>
    </citation>
    <scope>NUCLEOTIDE SEQUENCE</scope>
    <source>
        <strain evidence="2">MPI-CAGE-AT-0147</strain>
    </source>
</reference>
<accession>A0A9P9F5T4</accession>
<dbReference type="EMBL" id="JAGMUV010000005">
    <property type="protein sequence ID" value="KAH7155993.1"/>
    <property type="molecule type" value="Genomic_DNA"/>
</dbReference>
<feature type="domain" description="Cupin type-2" evidence="1">
    <location>
        <begin position="109"/>
        <end position="173"/>
    </location>
</feature>
<organism evidence="2 3">
    <name type="scientific">Dactylonectria macrodidyma</name>
    <dbReference type="NCBI Taxonomy" id="307937"/>
    <lineage>
        <taxon>Eukaryota</taxon>
        <taxon>Fungi</taxon>
        <taxon>Dikarya</taxon>
        <taxon>Ascomycota</taxon>
        <taxon>Pezizomycotina</taxon>
        <taxon>Sordariomycetes</taxon>
        <taxon>Hypocreomycetidae</taxon>
        <taxon>Hypocreales</taxon>
        <taxon>Nectriaceae</taxon>
        <taxon>Dactylonectria</taxon>
    </lineage>
</organism>
<dbReference type="PANTHER" id="PTHR36440">
    <property type="entry name" value="PUTATIVE (AFU_ORTHOLOGUE AFUA_8G07350)-RELATED"/>
    <property type="match status" value="1"/>
</dbReference>
<name>A0A9P9F5T4_9HYPO</name>
<dbReference type="InterPro" id="IPR014710">
    <property type="entry name" value="RmlC-like_jellyroll"/>
</dbReference>
<dbReference type="InterPro" id="IPR013096">
    <property type="entry name" value="Cupin_2"/>
</dbReference>
<sequence>MDLGGHIYKDPLIPLLGSPETKTEHNPRVASCRLVTQPPSPSYFFSVFVTIMDEKAAVKAMATPDRQISFVPAKAGDIIHIGPNICRILEDGSNTDNRLGTAEFIIPAKMNGPPAHWHEMHDETFLVTAGTIRFHALEGKTVDAQAGDYVVVPIRAPHAFSNPGDVEARFINTFTPSFYINYFKLMEKMFNSGMPMNKDTVQQAMSQFATLPADVEKMEMKATDGGK</sequence>
<proteinExistence type="predicted"/>
<gene>
    <name evidence="2" type="ORF">EDB81DRAFT_785873</name>
</gene>
<keyword evidence="3" id="KW-1185">Reference proteome</keyword>
<dbReference type="Proteomes" id="UP000738349">
    <property type="component" value="Unassembled WGS sequence"/>
</dbReference>
<dbReference type="SUPFAM" id="SSF51182">
    <property type="entry name" value="RmlC-like cupins"/>
    <property type="match status" value="1"/>
</dbReference>
<comment type="caution">
    <text evidence="2">The sequence shown here is derived from an EMBL/GenBank/DDBJ whole genome shotgun (WGS) entry which is preliminary data.</text>
</comment>
<dbReference type="Pfam" id="PF07883">
    <property type="entry name" value="Cupin_2"/>
    <property type="match status" value="1"/>
</dbReference>
<evidence type="ECO:0000313" key="2">
    <source>
        <dbReference type="EMBL" id="KAH7155993.1"/>
    </source>
</evidence>
<evidence type="ECO:0000259" key="1">
    <source>
        <dbReference type="Pfam" id="PF07883"/>
    </source>
</evidence>
<dbReference type="InterPro" id="IPR011051">
    <property type="entry name" value="RmlC_Cupin_sf"/>
</dbReference>
<evidence type="ECO:0000313" key="3">
    <source>
        <dbReference type="Proteomes" id="UP000738349"/>
    </source>
</evidence>
<dbReference type="OrthoDB" id="4124983at2759"/>
<dbReference type="InterPro" id="IPR053146">
    <property type="entry name" value="QDO-like"/>
</dbReference>